<evidence type="ECO:0000256" key="4">
    <source>
        <dbReference type="RuleBase" id="RU363019"/>
    </source>
</evidence>
<feature type="chain" id="PRO_5021509264" description="Peptidyl-prolyl cis-trans isomerase" evidence="4">
    <location>
        <begin position="24"/>
        <end position="191"/>
    </location>
</feature>
<evidence type="ECO:0000256" key="2">
    <source>
        <dbReference type="ARBA" id="ARBA00023110"/>
    </source>
</evidence>
<dbReference type="SUPFAM" id="SSF50891">
    <property type="entry name" value="Cyclophilin-like"/>
    <property type="match status" value="1"/>
</dbReference>
<evidence type="ECO:0000313" key="6">
    <source>
        <dbReference type="EMBL" id="TGD73451.1"/>
    </source>
</evidence>
<comment type="catalytic activity">
    <reaction evidence="4">
        <text>[protein]-peptidylproline (omega=180) = [protein]-peptidylproline (omega=0)</text>
        <dbReference type="Rhea" id="RHEA:16237"/>
        <dbReference type="Rhea" id="RHEA-COMP:10747"/>
        <dbReference type="Rhea" id="RHEA-COMP:10748"/>
        <dbReference type="ChEBI" id="CHEBI:83833"/>
        <dbReference type="ChEBI" id="CHEBI:83834"/>
        <dbReference type="EC" id="5.2.1.8"/>
    </reaction>
</comment>
<proteinExistence type="inferred from homology"/>
<evidence type="ECO:0000259" key="5">
    <source>
        <dbReference type="PROSITE" id="PS50072"/>
    </source>
</evidence>
<dbReference type="CDD" id="cd01920">
    <property type="entry name" value="cyclophilin_EcCYP_like"/>
    <property type="match status" value="1"/>
</dbReference>
<dbReference type="OrthoDB" id="9807797at2"/>
<evidence type="ECO:0000256" key="3">
    <source>
        <dbReference type="ARBA" id="ARBA00023235"/>
    </source>
</evidence>
<dbReference type="InterPro" id="IPR044666">
    <property type="entry name" value="Cyclophilin_A-like"/>
</dbReference>
<evidence type="ECO:0000256" key="1">
    <source>
        <dbReference type="ARBA" id="ARBA00007365"/>
    </source>
</evidence>
<dbReference type="Pfam" id="PF00160">
    <property type="entry name" value="Pro_isomerase"/>
    <property type="match status" value="1"/>
</dbReference>
<dbReference type="EC" id="5.2.1.8" evidence="4"/>
<dbReference type="InterPro" id="IPR020892">
    <property type="entry name" value="Cyclophilin-type_PPIase_CS"/>
</dbReference>
<keyword evidence="7" id="KW-1185">Reference proteome</keyword>
<dbReference type="PROSITE" id="PS00170">
    <property type="entry name" value="CSA_PPIASE_1"/>
    <property type="match status" value="1"/>
</dbReference>
<reference evidence="6 7" key="1">
    <citation type="submission" date="2019-04" db="EMBL/GenBank/DDBJ databases">
        <title>Taxonomy of novel Haliea sp. from mangrove soil of West Coast of India.</title>
        <authorList>
            <person name="Verma A."/>
            <person name="Kumar P."/>
            <person name="Krishnamurthi S."/>
        </authorList>
    </citation>
    <scope>NUCLEOTIDE SEQUENCE [LARGE SCALE GENOMIC DNA]</scope>
    <source>
        <strain evidence="6 7">SAOS-164</strain>
    </source>
</reference>
<dbReference type="PANTHER" id="PTHR45625">
    <property type="entry name" value="PEPTIDYL-PROLYL CIS-TRANS ISOMERASE-RELATED"/>
    <property type="match status" value="1"/>
</dbReference>
<dbReference type="EMBL" id="SRLE01000007">
    <property type="protein sequence ID" value="TGD73451.1"/>
    <property type="molecule type" value="Genomic_DNA"/>
</dbReference>
<organism evidence="6 7">
    <name type="scientific">Mangrovimicrobium sediminis</name>
    <dbReference type="NCBI Taxonomy" id="2562682"/>
    <lineage>
        <taxon>Bacteria</taxon>
        <taxon>Pseudomonadati</taxon>
        <taxon>Pseudomonadota</taxon>
        <taxon>Gammaproteobacteria</taxon>
        <taxon>Cellvibrionales</taxon>
        <taxon>Halieaceae</taxon>
        <taxon>Mangrovimicrobium</taxon>
    </lineage>
</organism>
<dbReference type="AlphaFoldDB" id="A0A4Z0M1N5"/>
<comment type="function">
    <text evidence="4">PPIases accelerate the folding of proteins. It catalyzes the cis-trans isomerization of proline imidic peptide bonds in oligopeptides.</text>
</comment>
<comment type="similarity">
    <text evidence="1 4">Belongs to the cyclophilin-type PPIase family.</text>
</comment>
<keyword evidence="2 4" id="KW-0697">Rotamase</keyword>
<accession>A0A4Z0M1N5</accession>
<dbReference type="InterPro" id="IPR002130">
    <property type="entry name" value="Cyclophilin-type_PPIase_dom"/>
</dbReference>
<dbReference type="PROSITE" id="PS50072">
    <property type="entry name" value="CSA_PPIASE_2"/>
    <property type="match status" value="1"/>
</dbReference>
<dbReference type="PANTHER" id="PTHR45625:SF4">
    <property type="entry name" value="PEPTIDYLPROLYL ISOMERASE DOMAIN AND WD REPEAT-CONTAINING PROTEIN 1"/>
    <property type="match status" value="1"/>
</dbReference>
<comment type="caution">
    <text evidence="6">The sequence shown here is derived from an EMBL/GenBank/DDBJ whole genome shotgun (WGS) entry which is preliminary data.</text>
</comment>
<dbReference type="Proteomes" id="UP000298050">
    <property type="component" value="Unassembled WGS sequence"/>
</dbReference>
<dbReference type="GO" id="GO:0003755">
    <property type="term" value="F:peptidyl-prolyl cis-trans isomerase activity"/>
    <property type="evidence" value="ECO:0007669"/>
    <property type="project" value="UniProtKB-UniRule"/>
</dbReference>
<dbReference type="GO" id="GO:0006457">
    <property type="term" value="P:protein folding"/>
    <property type="evidence" value="ECO:0007669"/>
    <property type="project" value="InterPro"/>
</dbReference>
<evidence type="ECO:0000313" key="7">
    <source>
        <dbReference type="Proteomes" id="UP000298050"/>
    </source>
</evidence>
<dbReference type="RefSeq" id="WP_135443623.1">
    <property type="nucleotide sequence ID" value="NZ_SRLE01000007.1"/>
</dbReference>
<feature type="domain" description="PPIase cyclophilin-type" evidence="5">
    <location>
        <begin position="40"/>
        <end position="190"/>
    </location>
</feature>
<sequence length="191" mass="20651">MLRALLLSTALLFLPLLAPSASAAESAAGNPIVLVKTSEGDITLRLFVDKAPVTVANFLGYVDAGFYKGTIFHRVIPDFMIQGGGLLADMSEKETGEPIANESRNRLHNERGTIAMARLNDPDSATVQFFINVRNNLRLDWAPGRDGYTVFGEVIDGMKVVDYIATAPTGNVGGHNDVPLEPIKILDVVRQ</sequence>
<gene>
    <name evidence="6" type="ORF">E4634_10480</name>
</gene>
<keyword evidence="3 4" id="KW-0413">Isomerase</keyword>
<protein>
    <recommendedName>
        <fullName evidence="4">Peptidyl-prolyl cis-trans isomerase</fullName>
        <shortName evidence="4">PPIase</shortName>
        <ecNumber evidence="4">5.2.1.8</ecNumber>
    </recommendedName>
</protein>
<keyword evidence="4" id="KW-0732">Signal</keyword>
<dbReference type="Gene3D" id="2.40.100.10">
    <property type="entry name" value="Cyclophilin-like"/>
    <property type="match status" value="1"/>
</dbReference>
<name>A0A4Z0M1N5_9GAMM</name>
<feature type="signal peptide" evidence="4">
    <location>
        <begin position="1"/>
        <end position="23"/>
    </location>
</feature>
<dbReference type="PRINTS" id="PR00153">
    <property type="entry name" value="CSAPPISMRASE"/>
</dbReference>
<dbReference type="InterPro" id="IPR029000">
    <property type="entry name" value="Cyclophilin-like_dom_sf"/>
</dbReference>